<dbReference type="EMBL" id="CP070249">
    <property type="protein sequence ID" value="QRV40689.1"/>
    <property type="molecule type" value="Genomic_DNA"/>
</dbReference>
<dbReference type="EMBL" id="CP070245">
    <property type="protein sequence ID" value="QRV37048.1"/>
    <property type="molecule type" value="Genomic_DNA"/>
</dbReference>
<dbReference type="AlphaFoldDB" id="A0ABD7D2V4"/>
<evidence type="ECO:0000313" key="5">
    <source>
        <dbReference type="Proteomes" id="UP000623926"/>
    </source>
</evidence>
<dbReference type="GeneID" id="63979447"/>
<keyword evidence="4" id="KW-1185">Reference proteome</keyword>
<accession>A0ABD7D2V4</accession>
<evidence type="ECO:0000313" key="4">
    <source>
        <dbReference type="Proteomes" id="UP000598054"/>
    </source>
</evidence>
<name>A0ABD7D2V4_9ACTN</name>
<protein>
    <submittedName>
        <fullName evidence="2">Uncharacterized protein</fullName>
    </submittedName>
</protein>
<proteinExistence type="predicted"/>
<dbReference type="RefSeq" id="WP_158727621.1">
    <property type="nucleotide sequence ID" value="NZ_CP070242.1"/>
</dbReference>
<feature type="region of interest" description="Disordered" evidence="1">
    <location>
        <begin position="29"/>
        <end position="81"/>
    </location>
</feature>
<evidence type="ECO:0000313" key="3">
    <source>
        <dbReference type="EMBL" id="QRV40689.1"/>
    </source>
</evidence>
<sequence length="81" mass="8503">MNPSEKHTPYPVAVVLGFVSPTAAQIKTNDRTAAATTATGHPDTTVRRKRADPRTGRERRPPGDGRQRLSPSGGPGAASAE</sequence>
<feature type="compositionally biased region" description="Basic and acidic residues" evidence="1">
    <location>
        <begin position="52"/>
        <end position="67"/>
    </location>
</feature>
<organism evidence="2 5">
    <name type="scientific">Streptomyces californicus</name>
    <dbReference type="NCBI Taxonomy" id="67351"/>
    <lineage>
        <taxon>Bacteria</taxon>
        <taxon>Bacillati</taxon>
        <taxon>Actinomycetota</taxon>
        <taxon>Actinomycetes</taxon>
        <taxon>Kitasatosporales</taxon>
        <taxon>Streptomycetaceae</taxon>
        <taxon>Streptomyces</taxon>
    </lineage>
</organism>
<dbReference type="Proteomes" id="UP000598054">
    <property type="component" value="Chromosome"/>
</dbReference>
<dbReference type="Proteomes" id="UP000623926">
    <property type="component" value="Chromosome"/>
</dbReference>
<reference evidence="4 5" key="1">
    <citation type="submission" date="2021-02" db="EMBL/GenBank/DDBJ databases">
        <title>FDA dAtabase for Regulatory Grade micrObial Sequences (FDA-ARGOS): Supporting development and validation of Infectious Disease Dx tests.</title>
        <authorList>
            <person name="Sproer C."/>
            <person name="Gronow S."/>
            <person name="Severitt S."/>
            <person name="Schroder I."/>
            <person name="Tallon L."/>
            <person name="Sadzewicz L."/>
            <person name="Zhao X."/>
            <person name="Boylan J."/>
            <person name="Ott S."/>
            <person name="Bowen H."/>
            <person name="Vavikolanu K."/>
            <person name="Mehta A."/>
            <person name="Aluvathingal J."/>
            <person name="Nadendla S."/>
            <person name="Lowell S."/>
            <person name="Myers T."/>
            <person name="Yan Y."/>
            <person name="Sichtig H."/>
        </authorList>
    </citation>
    <scope>NUCLEOTIDE SEQUENCE [LARGE SCALE GENOMIC DNA]</scope>
    <source>
        <strain evidence="3 4">FDAARGOS_1211</strain>
        <strain evidence="2 5">FDAARGOS_1212</strain>
    </source>
</reference>
<gene>
    <name evidence="3" type="ORF">I6J41_07920</name>
    <name evidence="2" type="ORF">I6J42_25660</name>
</gene>
<evidence type="ECO:0000313" key="2">
    <source>
        <dbReference type="EMBL" id="QRV37048.1"/>
    </source>
</evidence>
<evidence type="ECO:0000256" key="1">
    <source>
        <dbReference type="SAM" id="MobiDB-lite"/>
    </source>
</evidence>